<protein>
    <submittedName>
        <fullName evidence="1">Uncharacterized protein</fullName>
    </submittedName>
</protein>
<gene>
    <name evidence="1" type="ORF">SNE40_022378</name>
</gene>
<dbReference type="EMBL" id="JAZGQO010000021">
    <property type="protein sequence ID" value="KAK6165452.1"/>
    <property type="molecule type" value="Genomic_DNA"/>
</dbReference>
<sequence>MSQGEENYGRDQHQQEDIFEYHNDKGEVYVIDVADDSTDDDNGCSDSGIYALPIKIDVPIPPLNSLRSEKDGYAFKNGDSVEEGPTIVGIDSGGYYRHRAGVVYTKSRVISSFELPGGDDIRIIFRKRLGCSGKACADHKMIEITAENVKTYTPLCEWKGTIYPSVTIAENLKTSTPISEWETSCYAPILPTARQAGNNLHGRHSYFEMPHYGVNHYSRKIKSA</sequence>
<evidence type="ECO:0000313" key="1">
    <source>
        <dbReference type="EMBL" id="KAK6165452.1"/>
    </source>
</evidence>
<proteinExistence type="predicted"/>
<keyword evidence="2" id="KW-1185">Reference proteome</keyword>
<dbReference type="AlphaFoldDB" id="A0AAN8IVP6"/>
<organism evidence="1 2">
    <name type="scientific">Patella caerulea</name>
    <name type="common">Rayed Mediterranean limpet</name>
    <dbReference type="NCBI Taxonomy" id="87958"/>
    <lineage>
        <taxon>Eukaryota</taxon>
        <taxon>Metazoa</taxon>
        <taxon>Spiralia</taxon>
        <taxon>Lophotrochozoa</taxon>
        <taxon>Mollusca</taxon>
        <taxon>Gastropoda</taxon>
        <taxon>Patellogastropoda</taxon>
        <taxon>Patelloidea</taxon>
        <taxon>Patellidae</taxon>
        <taxon>Patella</taxon>
    </lineage>
</organism>
<accession>A0AAN8IVP6</accession>
<reference evidence="1 2" key="1">
    <citation type="submission" date="2024-01" db="EMBL/GenBank/DDBJ databases">
        <title>The genome of the rayed Mediterranean limpet Patella caerulea (Linnaeus, 1758).</title>
        <authorList>
            <person name="Anh-Thu Weber A."/>
            <person name="Halstead-Nussloch G."/>
        </authorList>
    </citation>
    <scope>NUCLEOTIDE SEQUENCE [LARGE SCALE GENOMIC DNA]</scope>
    <source>
        <strain evidence="1">AATW-2023a</strain>
        <tissue evidence="1">Whole specimen</tissue>
    </source>
</reference>
<name>A0AAN8IVP6_PATCE</name>
<evidence type="ECO:0000313" key="2">
    <source>
        <dbReference type="Proteomes" id="UP001347796"/>
    </source>
</evidence>
<dbReference type="Proteomes" id="UP001347796">
    <property type="component" value="Unassembled WGS sequence"/>
</dbReference>
<comment type="caution">
    <text evidence="1">The sequence shown here is derived from an EMBL/GenBank/DDBJ whole genome shotgun (WGS) entry which is preliminary data.</text>
</comment>